<evidence type="ECO:0000256" key="1">
    <source>
        <dbReference type="SAM" id="MobiDB-lite"/>
    </source>
</evidence>
<dbReference type="AlphaFoldDB" id="A0AAN6ZLN1"/>
<protein>
    <submittedName>
        <fullName evidence="2">Uncharacterized protein</fullName>
    </submittedName>
</protein>
<reference evidence="2" key="2">
    <citation type="submission" date="2023-05" db="EMBL/GenBank/DDBJ databases">
        <authorList>
            <consortium name="Lawrence Berkeley National Laboratory"/>
            <person name="Steindorff A."/>
            <person name="Hensen N."/>
            <person name="Bonometti L."/>
            <person name="Westerberg I."/>
            <person name="Brannstrom I.O."/>
            <person name="Guillou S."/>
            <person name="Cros-Aarteil S."/>
            <person name="Calhoun S."/>
            <person name="Haridas S."/>
            <person name="Kuo A."/>
            <person name="Mondo S."/>
            <person name="Pangilinan J."/>
            <person name="Riley R."/>
            <person name="Labutti K."/>
            <person name="Andreopoulos B."/>
            <person name="Lipzen A."/>
            <person name="Chen C."/>
            <person name="Yanf M."/>
            <person name="Daum C."/>
            <person name="Ng V."/>
            <person name="Clum A."/>
            <person name="Ohm R."/>
            <person name="Martin F."/>
            <person name="Silar P."/>
            <person name="Natvig D."/>
            <person name="Lalanne C."/>
            <person name="Gautier V."/>
            <person name="Ament-Velasquez S.L."/>
            <person name="Kruys A."/>
            <person name="Hutchinson M.I."/>
            <person name="Powell A.J."/>
            <person name="Barry K."/>
            <person name="Miller A.N."/>
            <person name="Grigoriev I.V."/>
            <person name="Debuchy R."/>
            <person name="Gladieux P."/>
            <person name="Thoren M.H."/>
            <person name="Johannesson H."/>
        </authorList>
    </citation>
    <scope>NUCLEOTIDE SEQUENCE</scope>
    <source>
        <strain evidence="2">CBS 141.50</strain>
    </source>
</reference>
<feature type="compositionally biased region" description="Basic and acidic residues" evidence="1">
    <location>
        <begin position="333"/>
        <end position="351"/>
    </location>
</feature>
<comment type="caution">
    <text evidence="2">The sequence shown here is derived from an EMBL/GenBank/DDBJ whole genome shotgun (WGS) entry which is preliminary data.</text>
</comment>
<feature type="region of interest" description="Disordered" evidence="1">
    <location>
        <begin position="1"/>
        <end position="34"/>
    </location>
</feature>
<evidence type="ECO:0000313" key="3">
    <source>
        <dbReference type="Proteomes" id="UP001302676"/>
    </source>
</evidence>
<dbReference type="GeneID" id="87817878"/>
<keyword evidence="3" id="KW-1185">Reference proteome</keyword>
<feature type="region of interest" description="Disordered" evidence="1">
    <location>
        <begin position="328"/>
        <end position="351"/>
    </location>
</feature>
<gene>
    <name evidence="2" type="ORF">C8A04DRAFT_30135</name>
</gene>
<evidence type="ECO:0000313" key="2">
    <source>
        <dbReference type="EMBL" id="KAK4142179.1"/>
    </source>
</evidence>
<name>A0AAN6ZLN1_9PEZI</name>
<proteinExistence type="predicted"/>
<sequence length="458" mass="50456">MTKEPISDSTNNNVEEITGQEMTAGPGPFEEPGIIDEIRPDIASQAGVTEEPEIQGTKANIRSIDDGDGWWNAMINSAPAFQATYKPRPPNITVLCAHNITTPSPNNRNAQNATRPEANTAPGKTIHIDEIVAASRKIITAQNSSIEHSSATENDIMLEQKFAGNNNSVIVEKFTTEQNTTTGNATMSDFKLTADNNTATVERNMIDTVIIAENKIITTETPSVDEIIKAAETETPNNSGIDDCDGWWNAMLRSSATKTSSTSKIYSTTKPSSIAGVSDSAKASSVTAVAIDHEHEDEVATPKSPTKDADNIENVDIKNVINNLVKHTPTETTSHEKNKSLHHENKSSHDEKMYKMKSEILECLKEDMMQKKDEIWNELRNQIVQELHQQIVNEMEEEMMSKLVSLVKQMYSSRAAMESIIRKDVESKVYGTIKDEMSKAMPAETTLAKLSAMFAPKD</sequence>
<dbReference type="EMBL" id="MU853600">
    <property type="protein sequence ID" value="KAK4142179.1"/>
    <property type="molecule type" value="Genomic_DNA"/>
</dbReference>
<dbReference type="Proteomes" id="UP001302676">
    <property type="component" value="Unassembled WGS sequence"/>
</dbReference>
<reference evidence="2" key="1">
    <citation type="journal article" date="2023" name="Mol. Phylogenet. Evol.">
        <title>Genome-scale phylogeny and comparative genomics of the fungal order Sordariales.</title>
        <authorList>
            <person name="Hensen N."/>
            <person name="Bonometti L."/>
            <person name="Westerberg I."/>
            <person name="Brannstrom I.O."/>
            <person name="Guillou S."/>
            <person name="Cros-Aarteil S."/>
            <person name="Calhoun S."/>
            <person name="Haridas S."/>
            <person name="Kuo A."/>
            <person name="Mondo S."/>
            <person name="Pangilinan J."/>
            <person name="Riley R."/>
            <person name="LaButti K."/>
            <person name="Andreopoulos B."/>
            <person name="Lipzen A."/>
            <person name="Chen C."/>
            <person name="Yan M."/>
            <person name="Daum C."/>
            <person name="Ng V."/>
            <person name="Clum A."/>
            <person name="Steindorff A."/>
            <person name="Ohm R.A."/>
            <person name="Martin F."/>
            <person name="Silar P."/>
            <person name="Natvig D.O."/>
            <person name="Lalanne C."/>
            <person name="Gautier V."/>
            <person name="Ament-Velasquez S.L."/>
            <person name="Kruys A."/>
            <person name="Hutchinson M.I."/>
            <person name="Powell A.J."/>
            <person name="Barry K."/>
            <person name="Miller A.N."/>
            <person name="Grigoriev I.V."/>
            <person name="Debuchy R."/>
            <person name="Gladieux P."/>
            <person name="Hiltunen Thoren M."/>
            <person name="Johannesson H."/>
        </authorList>
    </citation>
    <scope>NUCLEOTIDE SEQUENCE</scope>
    <source>
        <strain evidence="2">CBS 141.50</strain>
    </source>
</reference>
<accession>A0AAN6ZLN1</accession>
<organism evidence="2 3">
    <name type="scientific">Dichotomopilus funicola</name>
    <dbReference type="NCBI Taxonomy" id="1934379"/>
    <lineage>
        <taxon>Eukaryota</taxon>
        <taxon>Fungi</taxon>
        <taxon>Dikarya</taxon>
        <taxon>Ascomycota</taxon>
        <taxon>Pezizomycotina</taxon>
        <taxon>Sordariomycetes</taxon>
        <taxon>Sordariomycetidae</taxon>
        <taxon>Sordariales</taxon>
        <taxon>Chaetomiaceae</taxon>
        <taxon>Dichotomopilus</taxon>
    </lineage>
</organism>
<dbReference type="RefSeq" id="XP_062635550.1">
    <property type="nucleotide sequence ID" value="XM_062781265.1"/>
</dbReference>